<feature type="region of interest" description="Disordered" evidence="1">
    <location>
        <begin position="115"/>
        <end position="287"/>
    </location>
</feature>
<evidence type="ECO:0000256" key="1">
    <source>
        <dbReference type="SAM" id="MobiDB-lite"/>
    </source>
</evidence>
<keyword evidence="3" id="KW-1185">Reference proteome</keyword>
<accession>A0ABQ5I4V3</accession>
<gene>
    <name evidence="2" type="ORF">Tco_1090090</name>
</gene>
<feature type="compositionally biased region" description="Basic and acidic residues" evidence="1">
    <location>
        <begin position="1000"/>
        <end position="1009"/>
    </location>
</feature>
<feature type="region of interest" description="Disordered" evidence="1">
    <location>
        <begin position="531"/>
        <end position="610"/>
    </location>
</feature>
<proteinExistence type="predicted"/>
<feature type="region of interest" description="Disordered" evidence="1">
    <location>
        <begin position="914"/>
        <end position="1043"/>
    </location>
</feature>
<feature type="compositionally biased region" description="Acidic residues" evidence="1">
    <location>
        <begin position="257"/>
        <end position="287"/>
    </location>
</feature>
<dbReference type="EMBL" id="BQNB010020308">
    <property type="protein sequence ID" value="GJT94572.1"/>
    <property type="molecule type" value="Genomic_DNA"/>
</dbReference>
<dbReference type="PANTHER" id="PTHR36812">
    <property type="entry name" value="NEUROFILAMENT TRIPLET M PROTEIN-LIKE PROTEIN"/>
    <property type="match status" value="1"/>
</dbReference>
<feature type="compositionally biased region" description="Basic and acidic residues" evidence="1">
    <location>
        <begin position="556"/>
        <end position="569"/>
    </location>
</feature>
<evidence type="ECO:0000313" key="3">
    <source>
        <dbReference type="Proteomes" id="UP001151760"/>
    </source>
</evidence>
<name>A0ABQ5I4V3_9ASTR</name>
<reference evidence="2" key="2">
    <citation type="submission" date="2022-01" db="EMBL/GenBank/DDBJ databases">
        <authorList>
            <person name="Yamashiro T."/>
            <person name="Shiraishi A."/>
            <person name="Satake H."/>
            <person name="Nakayama K."/>
        </authorList>
    </citation>
    <scope>NUCLEOTIDE SEQUENCE</scope>
</reference>
<protein>
    <submittedName>
        <fullName evidence="2">Uncharacterized protein</fullName>
    </submittedName>
</protein>
<feature type="compositionally biased region" description="Acidic residues" evidence="1">
    <location>
        <begin position="207"/>
        <end position="242"/>
    </location>
</feature>
<dbReference type="PANTHER" id="PTHR36812:SF9">
    <property type="entry name" value="MYB-LIKE PROTEIN X ISOFORM X1"/>
    <property type="match status" value="1"/>
</dbReference>
<feature type="compositionally biased region" description="Basic and acidic residues" evidence="1">
    <location>
        <begin position="116"/>
        <end position="133"/>
    </location>
</feature>
<sequence>MYHKKNVDYAYLLWEDFVYQVENKNVKRSNEMYYPRFTKVIVNFFMTKDSSIPRRNRVIWHCARDDLMFTTIKVVSRHEDTQLYGVILPDELTNEAIKDSKSYKEYYVIASGAEPPKTKESVKKKQTGSDKTKTPLTAKGKRLKTSAMAAKPSKKKQPAKTSKAKDEGTGNIPGVLDVPTYASNDEKISWKSSDEEDDDEVAMRGDDDNDADNQDDDDDDQNDDNDDDDDGQDHEEDKEEDSFDPRVQTPSHVESTNNEDNDEEIQGANVDGEELDEEETNEEDEANELYRDVNVNLEGRDNEMTNAARTIIQTTQVIEDTHVIITLVNLEGQHQSSSVSSGFISNMLNPSPDTGIDSIFNLNTESTLRVDVLVTTIVEPPLLSAIILPSPPLLSSRISNKHQFPHQQLFQAPPYKIFLTLMHEAVKIVVQLQSDRLRDEAQAENKDYINKLDDNIKKIIKDQVKEQTSHAVAANLSELELKKILINKMKINKSIHRFDEQKNLYKALVDSYKSDKLILDTYGDTVSFKRHRDDEDKDDEPSAGSNRGSKRRRARKEQESTSAPKEKTSKTTGKSTEGSKSHHKSKPAKPPTPDRDWNKTLPDAHGPVQPSAKIFGLDVRSVLVELEYFFEEVYKATTDQLDWNNPEGQQYPYDMRKPLPLIPSSWGRQVIPFIHFINNDLTYLSGGVSSRTYTTLVINTKAADYSHIKWIKDLVPNKMWSQVSVSYDEHALWGISHWGQKQQQFYGFAANRESSRDITVRRDDDKLLGFWAGLAIYCCWAEGFSWSWAGPIVSSIPGIVDLYLANKMHEAVKIVVQLQSDRLRDEAQAENEDFINKLDDNIKKIIKDQVKEQVKAQVSKILLKIKKTINEQLEADVLTRSSNESKTSHAVAANLSELELKKILIDKMENTVSLKRRRDDEDKDEEPSTGSNQGSKRRRAGKGPESTSPQKEKTSKTIDKSTEGSKSHHKSADKSGQAEEPMHTTEDLEEPAHQEFVTGDTKDKPDKETSQLPDLFQKPAKPPIPDRDWNKTLPAAHGPVQPMAKKSDSLSLVELEYFFEEVYKATTNQLDWNNPEGQQYPHDLRKPLPLISNSRGCQVIPFDHFINNDLAYLSGGVSSRTYTTSITKTKAADYGHIKWIEDLGQKRQQFYGFAANRESAHDVYSKRRIIAVTKLQIVEWHNYKHLDLITVRRDDDKMYKFKEEDFNRLRIQDIKYMLNLFVQDKLTNLTVEEHLTFNVSLRMFTRSIVIQRHVEDIQLGVESYQNKLNLTKPDTLMRIDELHKFSDGTLNDVRTALDDRLKGIRMKYLPQTIWRQSDRDKSMSYDPGN</sequence>
<organism evidence="2 3">
    <name type="scientific">Tanacetum coccineum</name>
    <dbReference type="NCBI Taxonomy" id="301880"/>
    <lineage>
        <taxon>Eukaryota</taxon>
        <taxon>Viridiplantae</taxon>
        <taxon>Streptophyta</taxon>
        <taxon>Embryophyta</taxon>
        <taxon>Tracheophyta</taxon>
        <taxon>Spermatophyta</taxon>
        <taxon>Magnoliopsida</taxon>
        <taxon>eudicotyledons</taxon>
        <taxon>Gunneridae</taxon>
        <taxon>Pentapetalae</taxon>
        <taxon>asterids</taxon>
        <taxon>campanulids</taxon>
        <taxon>Asterales</taxon>
        <taxon>Asteraceae</taxon>
        <taxon>Asteroideae</taxon>
        <taxon>Anthemideae</taxon>
        <taxon>Anthemidinae</taxon>
        <taxon>Tanacetum</taxon>
    </lineage>
</organism>
<evidence type="ECO:0000313" key="2">
    <source>
        <dbReference type="EMBL" id="GJT94572.1"/>
    </source>
</evidence>
<comment type="caution">
    <text evidence="2">The sequence shown here is derived from an EMBL/GenBank/DDBJ whole genome shotgun (WGS) entry which is preliminary data.</text>
</comment>
<feature type="compositionally biased region" description="Basic and acidic residues" evidence="1">
    <location>
        <begin position="950"/>
        <end position="993"/>
    </location>
</feature>
<reference evidence="2" key="1">
    <citation type="journal article" date="2022" name="Int. J. Mol. Sci.">
        <title>Draft Genome of Tanacetum Coccineum: Genomic Comparison of Closely Related Tanacetum-Family Plants.</title>
        <authorList>
            <person name="Yamashiro T."/>
            <person name="Shiraishi A."/>
            <person name="Nakayama K."/>
            <person name="Satake H."/>
        </authorList>
    </citation>
    <scope>NUCLEOTIDE SEQUENCE</scope>
</reference>
<feature type="compositionally biased region" description="Basic and acidic residues" evidence="1">
    <location>
        <begin position="184"/>
        <end position="193"/>
    </location>
</feature>
<dbReference type="Proteomes" id="UP001151760">
    <property type="component" value="Unassembled WGS sequence"/>
</dbReference>